<keyword evidence="1" id="KW-0732">Signal</keyword>
<dbReference type="eggNOG" id="COG0790">
    <property type="taxonomic scope" value="Bacteria"/>
</dbReference>
<dbReference type="SUPFAM" id="SSF81901">
    <property type="entry name" value="HCP-like"/>
    <property type="match status" value="2"/>
</dbReference>
<keyword evidence="3" id="KW-1185">Reference proteome</keyword>
<dbReference type="HOGENOM" id="CLU_871000_0_0_4"/>
<evidence type="ECO:0000256" key="1">
    <source>
        <dbReference type="SAM" id="SignalP"/>
    </source>
</evidence>
<dbReference type="AlphaFoldDB" id="A2SNL6"/>
<reference evidence="2 3" key="1">
    <citation type="journal article" date="2007" name="J. Bacteriol.">
        <title>Whole-genome analysis of the methyl tert-butyl ether-degrading beta-proteobacterium Methylibium petroleiphilum PM1.</title>
        <authorList>
            <person name="Kane S.R."/>
            <person name="Chakicherla A.Y."/>
            <person name="Chain P.S.G."/>
            <person name="Schmidt R."/>
            <person name="Shin M.W."/>
            <person name="Legler T.C."/>
            <person name="Scow K.M."/>
            <person name="Larimer F.W."/>
            <person name="Lucas S.M."/>
            <person name="Richardson P.M."/>
            <person name="Hristova K.R."/>
        </authorList>
    </citation>
    <scope>NUCLEOTIDE SEQUENCE [LARGE SCALE GENOMIC DNA]</scope>
    <source>
        <strain evidence="3">ATCC BAA-1232 / LMG 22953 / PM1</strain>
        <plasmid evidence="2 3">RPME01</plasmid>
    </source>
</reference>
<feature type="chain" id="PRO_5002646432" description="Sel1 repeat family protein" evidence="1">
    <location>
        <begin position="43"/>
        <end position="319"/>
    </location>
</feature>
<dbReference type="InterPro" id="IPR006597">
    <property type="entry name" value="Sel1-like"/>
</dbReference>
<keyword evidence="2" id="KW-0614">Plasmid</keyword>
<name>A2SNL6_METPP</name>
<geneLocation type="plasmid" evidence="2 3">
    <name>RPME01</name>
</geneLocation>
<evidence type="ECO:0008006" key="4">
    <source>
        <dbReference type="Google" id="ProtNLM"/>
    </source>
</evidence>
<sequence length="319" mass="34385">MINQPLAICNLMDSTYSSHQGRRLALAAVFAAALSIPTAVMAQSAGAGIGDAMSSLFERARKSDDASKAWNRLRTGDKAALNELVALAKQGNHMAQLYVGYLLDNAEYVTLDSASAAAYFKAAAPQNQLAAYNLGLLYLLGRGVPKDERAAVRLFEQACQKGVVEQAAVRLAQYHLKQGNAQEAWKWAEQAANVGNAFAYFVLGKISFDRGDYRPARMWLEKAAQAGERNAPSLLARLYASNALGQPDEPMAVSWAIIAAVLNGQAPSATQAATGGYGSRLTESEIARARGMATNWLANHGAPQDIHYSKTIYEPRRTF</sequence>
<dbReference type="EMBL" id="CP000556">
    <property type="protein sequence ID" value="ABM97155.1"/>
    <property type="molecule type" value="Genomic_DNA"/>
</dbReference>
<dbReference type="Gene3D" id="1.25.40.10">
    <property type="entry name" value="Tetratricopeptide repeat domain"/>
    <property type="match status" value="2"/>
</dbReference>
<dbReference type="Pfam" id="PF08238">
    <property type="entry name" value="Sel1"/>
    <property type="match status" value="4"/>
</dbReference>
<accession>A2SNL6</accession>
<dbReference type="KEGG" id="mpt:Mpe_B0380"/>
<proteinExistence type="predicted"/>
<dbReference type="InterPro" id="IPR050767">
    <property type="entry name" value="Sel1_AlgK"/>
</dbReference>
<gene>
    <name evidence="2" type="ordered locus">Mpe_B0380</name>
</gene>
<evidence type="ECO:0000313" key="3">
    <source>
        <dbReference type="Proteomes" id="UP000000366"/>
    </source>
</evidence>
<dbReference type="PANTHER" id="PTHR11102">
    <property type="entry name" value="SEL-1-LIKE PROTEIN"/>
    <property type="match status" value="1"/>
</dbReference>
<feature type="signal peptide" evidence="1">
    <location>
        <begin position="1"/>
        <end position="42"/>
    </location>
</feature>
<organism evidence="2 3">
    <name type="scientific">Methylibium petroleiphilum (strain ATCC BAA-1232 / LMG 22953 / PM1)</name>
    <dbReference type="NCBI Taxonomy" id="420662"/>
    <lineage>
        <taxon>Bacteria</taxon>
        <taxon>Pseudomonadati</taxon>
        <taxon>Pseudomonadota</taxon>
        <taxon>Betaproteobacteria</taxon>
        <taxon>Burkholderiales</taxon>
        <taxon>Sphaerotilaceae</taxon>
        <taxon>Methylibium</taxon>
    </lineage>
</organism>
<dbReference type="SMART" id="SM00671">
    <property type="entry name" value="SEL1"/>
    <property type="match status" value="5"/>
</dbReference>
<protein>
    <recommendedName>
        <fullName evidence="4">Sel1 repeat family protein</fullName>
    </recommendedName>
</protein>
<evidence type="ECO:0000313" key="2">
    <source>
        <dbReference type="EMBL" id="ABM97155.1"/>
    </source>
</evidence>
<dbReference type="PANTHER" id="PTHR11102:SF160">
    <property type="entry name" value="ERAD-ASSOCIATED E3 UBIQUITIN-PROTEIN LIGASE COMPONENT HRD3"/>
    <property type="match status" value="1"/>
</dbReference>
<dbReference type="InterPro" id="IPR011990">
    <property type="entry name" value="TPR-like_helical_dom_sf"/>
</dbReference>
<dbReference type="Proteomes" id="UP000000366">
    <property type="component" value="Plasmid RPME01"/>
</dbReference>